<reference evidence="9 10" key="1">
    <citation type="journal article" date="2019" name="Int. J. Syst. Evol. Microbiol.">
        <title>The Global Catalogue of Microorganisms (GCM) 10K type strain sequencing project: providing services to taxonomists for standard genome sequencing and annotation.</title>
        <authorList>
            <consortium name="The Broad Institute Genomics Platform"/>
            <consortium name="The Broad Institute Genome Sequencing Center for Infectious Disease"/>
            <person name="Wu L."/>
            <person name="Ma J."/>
        </authorList>
    </citation>
    <scope>NUCLEOTIDE SEQUENCE [LARGE SCALE GENOMIC DNA]</scope>
    <source>
        <strain evidence="9 10">JCM 1417</strain>
    </source>
</reference>
<feature type="compositionally biased region" description="Basic and acidic residues" evidence="6">
    <location>
        <begin position="296"/>
        <end position="361"/>
    </location>
</feature>
<keyword evidence="5 7" id="KW-0472">Membrane</keyword>
<comment type="caution">
    <text evidence="9">The sequence shown here is derived from an EMBL/GenBank/DDBJ whole genome shotgun (WGS) entry which is preliminary data.</text>
</comment>
<dbReference type="Pfam" id="PF12791">
    <property type="entry name" value="RsgI_N"/>
    <property type="match status" value="1"/>
</dbReference>
<accession>A0ABN1KPS5</accession>
<feature type="domain" description="RsgI N-terminal anti-sigma" evidence="8">
    <location>
        <begin position="1"/>
        <end position="47"/>
    </location>
</feature>
<sequence length="361" mass="40027">MKSVVVEIKAGYAAVLSEDGCISKIKNRNYIIGQVIEIKSSKFKNINKLVMCSALTAMIAIAGGITLWAYKTPYSYVSLDVNPSIEYSLNRFDKVISVTAVNDDGQEILNELELDKLENQNIEDAVAETVNQISEDGYFDNSIDNDIEGGIIIATSGEDLEKSDELAEKLQKSLENEIEEIGGDIKLETISVGLERVQKAKELGVTPGKLNLVEKLQNSSTDPESIIVEEWLNKPVKDIMSAIKENKKAKVEQNETSDEDETTEESTTDNAEVVDEIKTDKALTREDGKTNNTEVTQERSNQKSQNKVEKVTNKSEKTEGKSTNKPETTEKKNNNTEKTKEKTPNKPENPGKKGNDKSNKN</sequence>
<evidence type="ECO:0000256" key="5">
    <source>
        <dbReference type="ARBA" id="ARBA00023136"/>
    </source>
</evidence>
<name>A0ABN1KPS5_CLOSU</name>
<comment type="subcellular location">
    <subcellularLocation>
        <location evidence="1">Cell membrane</location>
        <topology evidence="1">Single-pass membrane protein</topology>
    </subcellularLocation>
</comment>
<keyword evidence="3 7" id="KW-0812">Transmembrane</keyword>
<evidence type="ECO:0000256" key="2">
    <source>
        <dbReference type="ARBA" id="ARBA00022475"/>
    </source>
</evidence>
<proteinExistence type="predicted"/>
<keyword evidence="10" id="KW-1185">Reference proteome</keyword>
<evidence type="ECO:0000256" key="3">
    <source>
        <dbReference type="ARBA" id="ARBA00022692"/>
    </source>
</evidence>
<evidence type="ECO:0000256" key="1">
    <source>
        <dbReference type="ARBA" id="ARBA00004162"/>
    </source>
</evidence>
<evidence type="ECO:0000313" key="10">
    <source>
        <dbReference type="Proteomes" id="UP001501047"/>
    </source>
</evidence>
<evidence type="ECO:0000256" key="7">
    <source>
        <dbReference type="SAM" id="Phobius"/>
    </source>
</evidence>
<evidence type="ECO:0000256" key="4">
    <source>
        <dbReference type="ARBA" id="ARBA00022989"/>
    </source>
</evidence>
<feature type="compositionally biased region" description="Acidic residues" evidence="6">
    <location>
        <begin position="255"/>
        <end position="267"/>
    </location>
</feature>
<dbReference type="InterPro" id="IPR024449">
    <property type="entry name" value="Anti-sigma_RsgI_N"/>
</dbReference>
<feature type="transmembrane region" description="Helical" evidence="7">
    <location>
        <begin position="49"/>
        <end position="70"/>
    </location>
</feature>
<dbReference type="Pfam" id="PF23750">
    <property type="entry name" value="RsgI_M"/>
    <property type="match status" value="1"/>
</dbReference>
<dbReference type="PROSITE" id="PS51849">
    <property type="entry name" value="RSGI_N"/>
    <property type="match status" value="1"/>
</dbReference>
<evidence type="ECO:0000313" key="9">
    <source>
        <dbReference type="EMBL" id="GAA0772939.1"/>
    </source>
</evidence>
<dbReference type="RefSeq" id="WP_343826085.1">
    <property type="nucleotide sequence ID" value="NZ_BAAACI010000006.1"/>
</dbReference>
<feature type="region of interest" description="Disordered" evidence="6">
    <location>
        <begin position="246"/>
        <end position="361"/>
    </location>
</feature>
<evidence type="ECO:0000259" key="8">
    <source>
        <dbReference type="PROSITE" id="PS51849"/>
    </source>
</evidence>
<feature type="compositionally biased region" description="Basic and acidic residues" evidence="6">
    <location>
        <begin position="275"/>
        <end position="289"/>
    </location>
</feature>
<keyword evidence="4 7" id="KW-1133">Transmembrane helix</keyword>
<dbReference type="InterPro" id="IPR055431">
    <property type="entry name" value="RsgI_M"/>
</dbReference>
<organism evidence="9 10">
    <name type="scientific">Clostridium subterminale</name>
    <dbReference type="NCBI Taxonomy" id="1550"/>
    <lineage>
        <taxon>Bacteria</taxon>
        <taxon>Bacillati</taxon>
        <taxon>Bacillota</taxon>
        <taxon>Clostridia</taxon>
        <taxon>Eubacteriales</taxon>
        <taxon>Clostridiaceae</taxon>
        <taxon>Clostridium</taxon>
    </lineage>
</organism>
<evidence type="ECO:0000256" key="6">
    <source>
        <dbReference type="SAM" id="MobiDB-lite"/>
    </source>
</evidence>
<dbReference type="Proteomes" id="UP001501047">
    <property type="component" value="Unassembled WGS sequence"/>
</dbReference>
<protein>
    <submittedName>
        <fullName evidence="9">Anti-sigma-I factor RsgI</fullName>
    </submittedName>
</protein>
<gene>
    <name evidence="9" type="primary">rsgI</name>
    <name evidence="9" type="ORF">GCM10008908_20230</name>
</gene>
<keyword evidence="2" id="KW-1003">Cell membrane</keyword>
<dbReference type="EMBL" id="BAAACI010000006">
    <property type="protein sequence ID" value="GAA0772939.1"/>
    <property type="molecule type" value="Genomic_DNA"/>
</dbReference>